<keyword evidence="2" id="KW-0808">Transferase</keyword>
<dbReference type="InterPro" id="IPR013216">
    <property type="entry name" value="Methyltransf_11"/>
</dbReference>
<feature type="domain" description="Methyltransferase type 11" evidence="1">
    <location>
        <begin position="53"/>
        <end position="150"/>
    </location>
</feature>
<dbReference type="GO" id="GO:0008168">
    <property type="term" value="F:methyltransferase activity"/>
    <property type="evidence" value="ECO:0007669"/>
    <property type="project" value="UniProtKB-KW"/>
</dbReference>
<name>A0ABV6N7Z5_9PSEU</name>
<dbReference type="EC" id="2.1.1.-" evidence="2"/>
<dbReference type="Gene3D" id="3.40.50.150">
    <property type="entry name" value="Vaccinia Virus protein VP39"/>
    <property type="match status" value="1"/>
</dbReference>
<proteinExistence type="predicted"/>
<organism evidence="2 3">
    <name type="scientific">Kutzneria chonburiensis</name>
    <dbReference type="NCBI Taxonomy" id="1483604"/>
    <lineage>
        <taxon>Bacteria</taxon>
        <taxon>Bacillati</taxon>
        <taxon>Actinomycetota</taxon>
        <taxon>Actinomycetes</taxon>
        <taxon>Pseudonocardiales</taxon>
        <taxon>Pseudonocardiaceae</taxon>
        <taxon>Kutzneria</taxon>
    </lineage>
</organism>
<evidence type="ECO:0000313" key="2">
    <source>
        <dbReference type="EMBL" id="MFC0548707.1"/>
    </source>
</evidence>
<keyword evidence="3" id="KW-1185">Reference proteome</keyword>
<dbReference type="RefSeq" id="WP_273941880.1">
    <property type="nucleotide sequence ID" value="NZ_CP097263.1"/>
</dbReference>
<dbReference type="Proteomes" id="UP001589810">
    <property type="component" value="Unassembled WGS sequence"/>
</dbReference>
<dbReference type="CDD" id="cd02440">
    <property type="entry name" value="AdoMet_MTases"/>
    <property type="match status" value="1"/>
</dbReference>
<dbReference type="GO" id="GO:0032259">
    <property type="term" value="P:methylation"/>
    <property type="evidence" value="ECO:0007669"/>
    <property type="project" value="UniProtKB-KW"/>
</dbReference>
<dbReference type="Pfam" id="PF08241">
    <property type="entry name" value="Methyltransf_11"/>
    <property type="match status" value="1"/>
</dbReference>
<protein>
    <submittedName>
        <fullName evidence="2">Class I SAM-dependent methyltransferase</fullName>
        <ecNumber evidence="2">2.1.1.-</ecNumber>
    </submittedName>
</protein>
<keyword evidence="2" id="KW-0489">Methyltransferase</keyword>
<dbReference type="EMBL" id="JBHLUD010000019">
    <property type="protein sequence ID" value="MFC0548707.1"/>
    <property type="molecule type" value="Genomic_DNA"/>
</dbReference>
<evidence type="ECO:0000313" key="3">
    <source>
        <dbReference type="Proteomes" id="UP001589810"/>
    </source>
</evidence>
<dbReference type="InterPro" id="IPR029063">
    <property type="entry name" value="SAM-dependent_MTases_sf"/>
</dbReference>
<gene>
    <name evidence="2" type="ORF">ACFFH7_44870</name>
</gene>
<dbReference type="SUPFAM" id="SSF53335">
    <property type="entry name" value="S-adenosyl-L-methionine-dependent methyltransferases"/>
    <property type="match status" value="1"/>
</dbReference>
<comment type="caution">
    <text evidence="2">The sequence shown here is derived from an EMBL/GenBank/DDBJ whole genome shotgun (WGS) entry which is preliminary data.</text>
</comment>
<accession>A0ABV6N7Z5</accession>
<evidence type="ECO:0000259" key="1">
    <source>
        <dbReference type="Pfam" id="PF08241"/>
    </source>
</evidence>
<reference evidence="2 3" key="1">
    <citation type="submission" date="2024-09" db="EMBL/GenBank/DDBJ databases">
        <authorList>
            <person name="Sun Q."/>
            <person name="Mori K."/>
        </authorList>
    </citation>
    <scope>NUCLEOTIDE SEQUENCE [LARGE SCALE GENOMIC DNA]</scope>
    <source>
        <strain evidence="2 3">TBRC 1432</strain>
    </source>
</reference>
<sequence length="192" mass="19880">MTLLTRALDAAFGHPRGVAGRLGGSIMARGNREQERDAVAAASLSSGECALVIGHGPGLGVVLAAEAVSPGGHVIGVDPSDVMRTMAAERSAGAVQTGDIELRTGTAEHTGCATGSVDAAISVNNVMHWKRATGFAELRRVLRPGGRLVVSVHRHVLDVEPGRLRAEAEAAGFVDVTVAYRDRAVELVGFRA</sequence>